<keyword evidence="1" id="KW-0472">Membrane</keyword>
<keyword evidence="1" id="KW-0812">Transmembrane</keyword>
<gene>
    <name evidence="2" type="primary">ND4L</name>
</gene>
<dbReference type="AlphaFoldDB" id="A0A342KAG8"/>
<protein>
    <submittedName>
        <fullName evidence="2">NADH dehydrogenase subunit 4L</fullName>
    </submittedName>
</protein>
<feature type="transmembrane region" description="Helical" evidence="1">
    <location>
        <begin position="6"/>
        <end position="23"/>
    </location>
</feature>
<keyword evidence="2" id="KW-0496">Mitochondrion</keyword>
<feature type="transmembrane region" description="Helical" evidence="1">
    <location>
        <begin position="30"/>
        <end position="47"/>
    </location>
</feature>
<evidence type="ECO:0000256" key="1">
    <source>
        <dbReference type="SAM" id="Phobius"/>
    </source>
</evidence>
<organism evidence="2">
    <name type="scientific">Trocnadella arisana</name>
    <dbReference type="NCBI Taxonomy" id="1437250"/>
    <lineage>
        <taxon>Eukaryota</taxon>
        <taxon>Metazoa</taxon>
        <taxon>Ecdysozoa</taxon>
        <taxon>Arthropoda</taxon>
        <taxon>Hexapoda</taxon>
        <taxon>Insecta</taxon>
        <taxon>Pterygota</taxon>
        <taxon>Neoptera</taxon>
        <taxon>Paraneoptera</taxon>
        <taxon>Hemiptera</taxon>
        <taxon>Auchenorrhyncha</taxon>
        <taxon>Membracoidea</taxon>
        <taxon>Cicadellidae</taxon>
        <taxon>Iassinae</taxon>
        <taxon>Trocnadella</taxon>
    </lineage>
</organism>
<evidence type="ECO:0000313" key="2">
    <source>
        <dbReference type="EMBL" id="AMY96202.1"/>
    </source>
</evidence>
<dbReference type="GeneID" id="35199828"/>
<geneLocation type="mitochondrion" evidence="2"/>
<dbReference type="EMBL" id="KU748516">
    <property type="protein sequence ID" value="AMY96202.1"/>
    <property type="molecule type" value="Genomic_DNA"/>
</dbReference>
<accession>A0A342KAG8</accession>
<proteinExistence type="predicted"/>
<dbReference type="CTD" id="4539"/>
<dbReference type="RefSeq" id="YP_009445997.1">
    <property type="nucleotide sequence ID" value="NC_036480.1"/>
</dbReference>
<dbReference type="Gene3D" id="1.10.287.3510">
    <property type="match status" value="1"/>
</dbReference>
<sequence length="91" mass="11328">MNYFFLYIYFMSLLSLVMFRKHILLCLMMLEFMVISLLILIYFYFLLNYFSMYMYISFMCFFVCEAVLGLSSLVYFIRFFGNNYLNSFYMW</sequence>
<keyword evidence="1" id="KW-1133">Transmembrane helix</keyword>
<feature type="transmembrane region" description="Helical" evidence="1">
    <location>
        <begin position="53"/>
        <end position="77"/>
    </location>
</feature>
<reference evidence="2" key="1">
    <citation type="submission" date="2016-02" db="EMBL/GenBank/DDBJ databases">
        <title>Characterization of the complete mitochondrial genome of Trocnadella arisana (Hemiptera: Cicadellidae: Iassinae) with the phylogenetic analysis.</title>
        <authorList>
            <person name="Wu Y.F."/>
            <person name="Dai R.H."/>
        </authorList>
    </citation>
    <scope>NUCLEOTIDE SEQUENCE</scope>
</reference>
<name>A0A342KAG8_9HEMI</name>